<dbReference type="EMBL" id="FMXM01000016">
    <property type="protein sequence ID" value="SDA91891.1"/>
    <property type="molecule type" value="Genomic_DNA"/>
</dbReference>
<evidence type="ECO:0000313" key="1">
    <source>
        <dbReference type="EMBL" id="SDA91891.1"/>
    </source>
</evidence>
<accession>A0A1G5ZAP0</accession>
<dbReference type="Proteomes" id="UP000198588">
    <property type="component" value="Unassembled WGS sequence"/>
</dbReference>
<dbReference type="InterPro" id="IPR036365">
    <property type="entry name" value="PGBD-like_sf"/>
</dbReference>
<dbReference type="STRING" id="1165689.SAMN02927914_04572"/>
<name>A0A1G5ZAP0_9HYPH</name>
<evidence type="ECO:0000313" key="2">
    <source>
        <dbReference type="Proteomes" id="UP000198588"/>
    </source>
</evidence>
<dbReference type="RefSeq" id="WP_143019475.1">
    <property type="nucleotide sequence ID" value="NZ_FMXM01000016.1"/>
</dbReference>
<sequence>MAGSIAATGNEGTAATDIARAEREMESRRASVAAFCLALLVMPERSVAQSQLNQTEVYQAQAKLFEGNFLSRIPDGKIDQRTLDALRAWQRQTKRPQTNALTKKEFNQLMRFDPGKHAWEAISGSIDGSWTAVWGHRSGVEAAQKALAGCQKKSSRPDDCSYVSNSVDRSGPGWSAAVFCEQRDLFRKKGQMFLHNGLSRKSAIDQAFAAASAAKFPASQCSLVKALDGNGAQ</sequence>
<dbReference type="AlphaFoldDB" id="A0A1G5ZAP0"/>
<dbReference type="OrthoDB" id="8095016at2"/>
<reference evidence="1 2" key="1">
    <citation type="submission" date="2016-10" db="EMBL/GenBank/DDBJ databases">
        <authorList>
            <person name="de Groot N.N."/>
        </authorList>
    </citation>
    <scope>NUCLEOTIDE SEQUENCE [LARGE SCALE GENOMIC DNA]</scope>
    <source>
        <strain evidence="1 2">CGMCC 1.12097</strain>
    </source>
</reference>
<evidence type="ECO:0008006" key="3">
    <source>
        <dbReference type="Google" id="ProtNLM"/>
    </source>
</evidence>
<gene>
    <name evidence="1" type="ORF">SAMN02927914_04572</name>
</gene>
<organism evidence="1 2">
    <name type="scientific">Mesorhizobium qingshengii</name>
    <dbReference type="NCBI Taxonomy" id="1165689"/>
    <lineage>
        <taxon>Bacteria</taxon>
        <taxon>Pseudomonadati</taxon>
        <taxon>Pseudomonadota</taxon>
        <taxon>Alphaproteobacteria</taxon>
        <taxon>Hyphomicrobiales</taxon>
        <taxon>Phyllobacteriaceae</taxon>
        <taxon>Mesorhizobium</taxon>
    </lineage>
</organism>
<protein>
    <recommendedName>
        <fullName evidence="3">Peptidoglycan binding domain-containing protein</fullName>
    </recommendedName>
</protein>
<proteinExistence type="predicted"/>
<dbReference type="SUPFAM" id="SSF47090">
    <property type="entry name" value="PGBD-like"/>
    <property type="match status" value="1"/>
</dbReference>